<dbReference type="EMBL" id="NSJZ01000011">
    <property type="protein sequence ID" value="PAU96682.1"/>
    <property type="molecule type" value="Genomic_DNA"/>
</dbReference>
<name>A0A2A2GIU2_9RHOB</name>
<proteinExistence type="predicted"/>
<dbReference type="AlphaFoldDB" id="A0A2A2GIU2"/>
<sequence>MRPAAALALTISLAGPAGAQTILPTLYDVTGVRANDVLNIRAMPDASSSILSELPHDAKGVEVVDARAGWARVNTFERSGWVNMRYLRERPDVWKTGEIPGTLNCLGTEPFWTLRQVGTSIVYETPEQSRPLQRRAVVDNPARREPARSIIAGDDNGRLTVVLTPGQCTDGMSDRFFGLTATLLFEGAGQSSRMENGCCRITP</sequence>
<evidence type="ECO:0000313" key="2">
    <source>
        <dbReference type="EMBL" id="PAU96682.1"/>
    </source>
</evidence>
<dbReference type="RefSeq" id="WP_095640642.1">
    <property type="nucleotide sequence ID" value="NZ_NSJZ01000011.1"/>
</dbReference>
<organism evidence="2 3">
    <name type="scientific">Paracoccus salipaludis</name>
    <dbReference type="NCBI Taxonomy" id="2032623"/>
    <lineage>
        <taxon>Bacteria</taxon>
        <taxon>Pseudomonadati</taxon>
        <taxon>Pseudomonadota</taxon>
        <taxon>Alphaproteobacteria</taxon>
        <taxon>Rhodobacterales</taxon>
        <taxon>Paracoccaceae</taxon>
        <taxon>Paracoccus</taxon>
    </lineage>
</organism>
<protein>
    <submittedName>
        <fullName evidence="2">Peptide-binding protein</fullName>
    </submittedName>
</protein>
<dbReference type="OrthoDB" id="5489750at2"/>
<gene>
    <name evidence="2" type="ORF">CK240_12320</name>
</gene>
<evidence type="ECO:0000313" key="3">
    <source>
        <dbReference type="Proteomes" id="UP000218023"/>
    </source>
</evidence>
<feature type="signal peptide" evidence="1">
    <location>
        <begin position="1"/>
        <end position="19"/>
    </location>
</feature>
<keyword evidence="3" id="KW-1185">Reference proteome</keyword>
<evidence type="ECO:0000256" key="1">
    <source>
        <dbReference type="SAM" id="SignalP"/>
    </source>
</evidence>
<dbReference type="Gene3D" id="2.30.30.40">
    <property type="entry name" value="SH3 Domains"/>
    <property type="match status" value="1"/>
</dbReference>
<keyword evidence="1" id="KW-0732">Signal</keyword>
<accession>A0A2A2GIU2</accession>
<comment type="caution">
    <text evidence="2">The sequence shown here is derived from an EMBL/GenBank/DDBJ whole genome shotgun (WGS) entry which is preliminary data.</text>
</comment>
<dbReference type="Proteomes" id="UP000218023">
    <property type="component" value="Unassembled WGS sequence"/>
</dbReference>
<feature type="chain" id="PRO_5012313432" evidence="1">
    <location>
        <begin position="20"/>
        <end position="203"/>
    </location>
</feature>
<reference evidence="2 3" key="1">
    <citation type="submission" date="2017-09" db="EMBL/GenBank/DDBJ databases">
        <title>Paracoccus alkalisoli sp. nov., isolated from saline alkaline soil.</title>
        <authorList>
            <person name="Dong X."/>
            <person name="Zhang G."/>
        </authorList>
    </citation>
    <scope>NUCLEOTIDE SEQUENCE [LARGE SCALE GENOMIC DNA]</scope>
    <source>
        <strain evidence="2 3">WN007</strain>
    </source>
</reference>